<protein>
    <submittedName>
        <fullName evidence="1">p54</fullName>
    </submittedName>
</protein>
<name>A5H1J4_9CAUD</name>
<sequence>MRIMPLIAAVSLCAASAAASGTNIAFSHKAASETLSERCEGEVREMAQVFRLRLQVMQPDLLELMTLDRPADQLKRIKAVYSIDMRGYGPATLAQAEALLQMHFELCKNSA</sequence>
<dbReference type="KEGG" id="vg:5247074"/>
<reference evidence="1 2" key="1">
    <citation type="journal article" date="2007" name="BMC Genomics">
        <title>Comparison of genomes of three Xanthomonas oryzae bacteriophages.</title>
        <authorList>
            <person name="Lee C.N."/>
            <person name="Hu R.M."/>
            <person name="Chow T.Y."/>
            <person name="Lin J.W."/>
            <person name="Chen H.Y."/>
            <person name="Tseng Y.H."/>
            <person name="Weng S.F."/>
        </authorList>
    </citation>
    <scope>NUCLEOTIDE SEQUENCE</scope>
</reference>
<accession>A5H1J4</accession>
<evidence type="ECO:0000313" key="1">
    <source>
        <dbReference type="EMBL" id="ABK00198.1"/>
    </source>
</evidence>
<dbReference type="RefSeq" id="YP_001285720.1">
    <property type="nucleotide sequence ID" value="NC_009543.1"/>
</dbReference>
<proteinExistence type="predicted"/>
<dbReference type="GeneID" id="5247074"/>
<evidence type="ECO:0000313" key="2">
    <source>
        <dbReference type="Proteomes" id="UP000001433"/>
    </source>
</evidence>
<dbReference type="OrthoDB" id="23407at10239"/>
<dbReference type="EMBL" id="DQ777876">
    <property type="protein sequence ID" value="ABK00198.1"/>
    <property type="molecule type" value="Genomic_DNA"/>
</dbReference>
<dbReference type="Proteomes" id="UP000001433">
    <property type="component" value="Segment"/>
</dbReference>
<organism evidence="1 2">
    <name type="scientific">Xanthomonas phage Xop411</name>
    <dbReference type="NCBI Taxonomy" id="2913975"/>
    <lineage>
        <taxon>Viruses</taxon>
        <taxon>Duplodnaviria</taxon>
        <taxon>Heunggongvirae</taxon>
        <taxon>Uroviricota</taxon>
        <taxon>Caudoviricetes</taxon>
        <taxon>Xipdecavirus</taxon>
        <taxon>Xipdecavirus Xop411</taxon>
    </lineage>
</organism>
<keyword evidence="2" id="KW-1185">Reference proteome</keyword>